<dbReference type="InParanoid" id="A0A7J7E202"/>
<reference evidence="9 10" key="1">
    <citation type="journal article" date="2020" name="Nat. Commun.">
        <title>Genome of Tripterygium wilfordii and identification of cytochrome P450 involved in triptolide biosynthesis.</title>
        <authorList>
            <person name="Tu L."/>
            <person name="Su P."/>
            <person name="Zhang Z."/>
            <person name="Gao L."/>
            <person name="Wang J."/>
            <person name="Hu T."/>
            <person name="Zhou J."/>
            <person name="Zhang Y."/>
            <person name="Zhao Y."/>
            <person name="Liu Y."/>
            <person name="Song Y."/>
            <person name="Tong Y."/>
            <person name="Lu Y."/>
            <person name="Yang J."/>
            <person name="Xu C."/>
            <person name="Jia M."/>
            <person name="Peters R.J."/>
            <person name="Huang L."/>
            <person name="Gao W."/>
        </authorList>
    </citation>
    <scope>NUCLEOTIDE SEQUENCE [LARGE SCALE GENOMIC DNA]</scope>
    <source>
        <strain evidence="10">cv. XIE 37</strain>
        <tissue evidence="9">Leaf</tissue>
    </source>
</reference>
<evidence type="ECO:0000313" key="9">
    <source>
        <dbReference type="EMBL" id="KAF5752692.1"/>
    </source>
</evidence>
<comment type="domain">
    <text evidence="6">The RING-type zinc finger domain is responsible for E3 ligase activity.</text>
</comment>
<dbReference type="Gene3D" id="3.30.40.10">
    <property type="entry name" value="Zinc/RING finger domain, C3HC4 (zinc finger)"/>
    <property type="match status" value="1"/>
</dbReference>
<evidence type="ECO:0000256" key="2">
    <source>
        <dbReference type="ARBA" id="ARBA00004906"/>
    </source>
</evidence>
<name>A0A7J7E202_TRIWF</name>
<keyword evidence="5 6" id="KW-0863">Zinc-finger</keyword>
<dbReference type="EMBL" id="JAAARO010000001">
    <property type="protein sequence ID" value="KAF5752692.1"/>
    <property type="molecule type" value="Genomic_DNA"/>
</dbReference>
<dbReference type="GO" id="GO:0008270">
    <property type="term" value="F:zinc ion binding"/>
    <property type="evidence" value="ECO:0007669"/>
    <property type="project" value="UniProtKB-KW"/>
</dbReference>
<evidence type="ECO:0000256" key="6">
    <source>
        <dbReference type="RuleBase" id="RU369090"/>
    </source>
</evidence>
<dbReference type="InterPro" id="IPR001841">
    <property type="entry name" value="Znf_RING"/>
</dbReference>
<dbReference type="Proteomes" id="UP000593562">
    <property type="component" value="Unassembled WGS sequence"/>
</dbReference>
<keyword evidence="10" id="KW-1185">Reference proteome</keyword>
<evidence type="ECO:0000256" key="3">
    <source>
        <dbReference type="ARBA" id="ARBA00022679"/>
    </source>
</evidence>
<sequence length="369" mass="40036">MDLDLNQESLEPSQGSMLGLGSFINELETAHGRIDERIRRLEAVTSSTRGHQTRRQPESTDQVVDIPVVSAAPEVRDGNGPITAEDSAFVQERMVTNGRNGKHYGTTFLIAKALATDMDDRKAENDGSGFFDCNICLDIPKDPILTCCGHLFCWPCFYQLSYAYSNVKECPACNGEVTDTGVTPIYGNGNGDDTSSSKLAESGFMVPPRPCANRAEALRKQLISRGTFSAQVELTVQEENIVDAVQERIHQQEDLIGEHVPGERTRETADEIGSTVPPSASYTSSPVAAATAAHIVVDNHATNTVEINGSAAMSSSSRIQTHILATSDMENAMRISSNFAPSSSRRRTEAGLSDMDGGVSHEPRRRRTE</sequence>
<dbReference type="PANTHER" id="PTHR12313">
    <property type="entry name" value="E3 UBIQUITIN-PROTEIN LIGASE RNF5-RELATED"/>
    <property type="match status" value="1"/>
</dbReference>
<feature type="region of interest" description="Disordered" evidence="7">
    <location>
        <begin position="337"/>
        <end position="369"/>
    </location>
</feature>
<evidence type="ECO:0000256" key="4">
    <source>
        <dbReference type="ARBA" id="ARBA00022786"/>
    </source>
</evidence>
<dbReference type="SUPFAM" id="SSF57850">
    <property type="entry name" value="RING/U-box"/>
    <property type="match status" value="1"/>
</dbReference>
<dbReference type="FunCoup" id="A0A7J7E202">
    <property type="interactions" value="519"/>
</dbReference>
<dbReference type="InterPro" id="IPR045103">
    <property type="entry name" value="RNF5/RNF185-like"/>
</dbReference>
<proteinExistence type="predicted"/>
<protein>
    <recommendedName>
        <fullName evidence="6">E3 ubiquitin-protein ligase RMA</fullName>
        <ecNumber evidence="6">2.3.2.27</ecNumber>
    </recommendedName>
    <alternativeName>
        <fullName evidence="6">Protein RING membrane-anchor</fullName>
    </alternativeName>
    <alternativeName>
        <fullName evidence="6">RING-type E3 ubiquitin transferase RMA</fullName>
    </alternativeName>
</protein>
<dbReference type="GO" id="GO:0061630">
    <property type="term" value="F:ubiquitin protein ligase activity"/>
    <property type="evidence" value="ECO:0007669"/>
    <property type="project" value="UniProtKB-UniRule"/>
</dbReference>
<evidence type="ECO:0000256" key="1">
    <source>
        <dbReference type="ARBA" id="ARBA00000900"/>
    </source>
</evidence>
<dbReference type="Pfam" id="PF13920">
    <property type="entry name" value="zf-C3HC4_3"/>
    <property type="match status" value="1"/>
</dbReference>
<evidence type="ECO:0000256" key="7">
    <source>
        <dbReference type="SAM" id="MobiDB-lite"/>
    </source>
</evidence>
<dbReference type="SMART" id="SM00184">
    <property type="entry name" value="RING"/>
    <property type="match status" value="1"/>
</dbReference>
<keyword evidence="6" id="KW-0862">Zinc</keyword>
<evidence type="ECO:0000259" key="8">
    <source>
        <dbReference type="PROSITE" id="PS50089"/>
    </source>
</evidence>
<dbReference type="GO" id="GO:0005789">
    <property type="term" value="C:endoplasmic reticulum membrane"/>
    <property type="evidence" value="ECO:0007669"/>
    <property type="project" value="UniProtKB-SubCell"/>
</dbReference>
<evidence type="ECO:0000313" key="10">
    <source>
        <dbReference type="Proteomes" id="UP000593562"/>
    </source>
</evidence>
<keyword evidence="4 6" id="KW-0833">Ubl conjugation pathway</keyword>
<evidence type="ECO:0000256" key="5">
    <source>
        <dbReference type="PROSITE-ProRule" id="PRU00175"/>
    </source>
</evidence>
<keyword evidence="3 6" id="KW-0808">Transferase</keyword>
<dbReference type="GO" id="GO:0006511">
    <property type="term" value="P:ubiquitin-dependent protein catabolic process"/>
    <property type="evidence" value="ECO:0007669"/>
    <property type="project" value="UniProtKB-UniRule"/>
</dbReference>
<comment type="pathway">
    <text evidence="2 6">Protein modification; protein ubiquitination.</text>
</comment>
<comment type="subcellular location">
    <subcellularLocation>
        <location evidence="6">Endoplasmic reticulum membrane</location>
        <topology evidence="6">Single-pass type IV membrane protein</topology>
    </subcellularLocation>
</comment>
<dbReference type="AlphaFoldDB" id="A0A7J7E202"/>
<dbReference type="PROSITE" id="PS50089">
    <property type="entry name" value="ZF_RING_2"/>
    <property type="match status" value="1"/>
</dbReference>
<dbReference type="InterPro" id="IPR013083">
    <property type="entry name" value="Znf_RING/FYVE/PHD"/>
</dbReference>
<comment type="caution">
    <text evidence="9">The sequence shown here is derived from an EMBL/GenBank/DDBJ whole genome shotgun (WGS) entry which is preliminary data.</text>
</comment>
<keyword evidence="6" id="KW-0256">Endoplasmic reticulum</keyword>
<dbReference type="GO" id="GO:0016567">
    <property type="term" value="P:protein ubiquitination"/>
    <property type="evidence" value="ECO:0007669"/>
    <property type="project" value="UniProtKB-UniPathway"/>
</dbReference>
<comment type="catalytic activity">
    <reaction evidence="1 6">
        <text>S-ubiquitinyl-[E2 ubiquitin-conjugating enzyme]-L-cysteine + [acceptor protein]-L-lysine = [E2 ubiquitin-conjugating enzyme]-L-cysteine + N(6)-ubiquitinyl-[acceptor protein]-L-lysine.</text>
        <dbReference type="EC" id="2.3.2.27"/>
    </reaction>
</comment>
<dbReference type="UniPathway" id="UPA00143"/>
<dbReference type="EC" id="2.3.2.27" evidence="6"/>
<keyword evidence="6" id="KW-0479">Metal-binding</keyword>
<gene>
    <name evidence="9" type="ORF">HS088_TW01G00608</name>
</gene>
<accession>A0A7J7E202</accession>
<comment type="function">
    <text evidence="6">E3 ubiquitin-protein ligase.</text>
</comment>
<feature type="domain" description="RING-type" evidence="8">
    <location>
        <begin position="133"/>
        <end position="174"/>
    </location>
</feature>
<organism evidence="9 10">
    <name type="scientific">Tripterygium wilfordii</name>
    <name type="common">Thunder God vine</name>
    <dbReference type="NCBI Taxonomy" id="458696"/>
    <lineage>
        <taxon>Eukaryota</taxon>
        <taxon>Viridiplantae</taxon>
        <taxon>Streptophyta</taxon>
        <taxon>Embryophyta</taxon>
        <taxon>Tracheophyta</taxon>
        <taxon>Spermatophyta</taxon>
        <taxon>Magnoliopsida</taxon>
        <taxon>eudicotyledons</taxon>
        <taxon>Gunneridae</taxon>
        <taxon>Pentapetalae</taxon>
        <taxon>rosids</taxon>
        <taxon>fabids</taxon>
        <taxon>Celastrales</taxon>
        <taxon>Celastraceae</taxon>
        <taxon>Tripterygium</taxon>
    </lineage>
</organism>